<keyword evidence="3 10" id="KW-0813">Transport</keyword>
<dbReference type="InterPro" id="IPR039426">
    <property type="entry name" value="TonB-dep_rcpt-like"/>
</dbReference>
<dbReference type="Pfam" id="PF00593">
    <property type="entry name" value="TonB_dep_Rec_b-barrel"/>
    <property type="match status" value="1"/>
</dbReference>
<dbReference type="InterPro" id="IPR037066">
    <property type="entry name" value="Plug_dom_sf"/>
</dbReference>
<keyword evidence="4 10" id="KW-1134">Transmembrane beta strand</keyword>
<keyword evidence="15" id="KW-1185">Reference proteome</keyword>
<evidence type="ECO:0000256" key="10">
    <source>
        <dbReference type="PROSITE-ProRule" id="PRU01360"/>
    </source>
</evidence>
<dbReference type="Proteomes" id="UP000290682">
    <property type="component" value="Unassembled WGS sequence"/>
</dbReference>
<evidence type="ECO:0000256" key="11">
    <source>
        <dbReference type="RuleBase" id="RU003357"/>
    </source>
</evidence>
<evidence type="ECO:0000256" key="4">
    <source>
        <dbReference type="ARBA" id="ARBA00022452"/>
    </source>
</evidence>
<organism evidence="14 15">
    <name type="scientific">Crenobacter cavernae</name>
    <dbReference type="NCBI Taxonomy" id="2290923"/>
    <lineage>
        <taxon>Bacteria</taxon>
        <taxon>Pseudomonadati</taxon>
        <taxon>Pseudomonadota</taxon>
        <taxon>Betaproteobacteria</taxon>
        <taxon>Neisseriales</taxon>
        <taxon>Neisseriaceae</taxon>
        <taxon>Crenobacter</taxon>
    </lineage>
</organism>
<proteinExistence type="inferred from homology"/>
<comment type="similarity">
    <text evidence="2 10 11">Belongs to the TonB-dependent receptor family.</text>
</comment>
<dbReference type="SUPFAM" id="SSF56935">
    <property type="entry name" value="Porins"/>
    <property type="match status" value="1"/>
</dbReference>
<evidence type="ECO:0000259" key="13">
    <source>
        <dbReference type="Pfam" id="PF07715"/>
    </source>
</evidence>
<comment type="subcellular location">
    <subcellularLocation>
        <location evidence="1 10">Cell outer membrane</location>
        <topology evidence="1 10">Multi-pass membrane protein</topology>
    </subcellularLocation>
</comment>
<dbReference type="InterPro" id="IPR012910">
    <property type="entry name" value="Plug_dom"/>
</dbReference>
<reference evidence="14 15" key="1">
    <citation type="submission" date="2018-10" db="EMBL/GenBank/DDBJ databases">
        <title>Draft genome of Fastidiocella sp. strain 375T, a bacterium isolated from a karstic cave dripping water.</title>
        <authorList>
            <person name="Coelho C."/>
            <person name="Verissimo A."/>
            <person name="Tiago I."/>
        </authorList>
    </citation>
    <scope>NUCLEOTIDE SEQUENCE [LARGE SCALE GENOMIC DNA]</scope>
    <source>
        <strain evidence="14 15">CAVE-375</strain>
    </source>
</reference>
<dbReference type="PANTHER" id="PTHR30069">
    <property type="entry name" value="TONB-DEPENDENT OUTER MEMBRANE RECEPTOR"/>
    <property type="match status" value="1"/>
</dbReference>
<accession>A0ABY0FCU1</accession>
<keyword evidence="6 11" id="KW-0798">TonB box</keyword>
<feature type="domain" description="TonB-dependent receptor plug" evidence="13">
    <location>
        <begin position="92"/>
        <end position="201"/>
    </location>
</feature>
<name>A0ABY0FCU1_9NEIS</name>
<keyword evidence="5 10" id="KW-0812">Transmembrane</keyword>
<dbReference type="PROSITE" id="PS52016">
    <property type="entry name" value="TONB_DEPENDENT_REC_3"/>
    <property type="match status" value="1"/>
</dbReference>
<dbReference type="CDD" id="cd01347">
    <property type="entry name" value="ligand_gated_channel"/>
    <property type="match status" value="1"/>
</dbReference>
<evidence type="ECO:0000256" key="7">
    <source>
        <dbReference type="ARBA" id="ARBA00023136"/>
    </source>
</evidence>
<comment type="caution">
    <text evidence="14">The sequence shown here is derived from an EMBL/GenBank/DDBJ whole genome shotgun (WGS) entry which is preliminary data.</text>
</comment>
<sequence length="704" mass="75928">MWSIAGRRSSTGFLPASTRTAPLSFVSQFERGHPPSSSCTPLPIAKESVFMKTRPFALCALAFACAHAYADTTPEYRGEEVVVTATRVPEKVRDLPANVTVITSKDIANSSARTVQDVLSTVAGVHLINNTGSANGTVVDLRGFGMTAISNTLILIDGVKQNPNDLSPPDLGVVPLAEIERIEVVRGSGAVAYGGGATGGVINIITRSGFKAKDTVRATATVGSYDLKQIDVAGHAAGEQVALDGYVKSLTTDNYRKNNAERNDSGGLALSLRHASGDAKLYARTSNQDLRLPGARRVNPVTGLDQYGQDRRGTSNPNDFMEVKNGTVGLQARQEAGTGTFYLDAAQRNKKSNGDSTGFRDRRDLDELSGSLRYEQPFGAHRVVVGVDTLASDLDVDQGFNTAPTPAARIKQRQLGGFVDALLKPFDGTSVSIGGRTQRLEDRVQGITVNSSEVNKELHAWQLGARQHLDDAWSVYAKAGQSFRIANADEQARVAQPLKPQTSHDKELGVEWRTGGNALRAAWFRYDLDNEIHFNPLVFANVNLDPTRREGVELEGRAALARNVELSANLTWQDATFRSGSAGGVDLAGKTVPMVPEWLANLGVAWLPQEATRLSMSVQYVGKQRLDRDQANQFAKQLDAYAVVNAKVSHRFTKQVEASLSANNLFDKKYATYGSRSGSTGSTGAYNLYPAAGRNLQASITYTY</sequence>
<evidence type="ECO:0000313" key="14">
    <source>
        <dbReference type="EMBL" id="RXZ43955.1"/>
    </source>
</evidence>
<evidence type="ECO:0000256" key="5">
    <source>
        <dbReference type="ARBA" id="ARBA00022692"/>
    </source>
</evidence>
<keyword evidence="8 14" id="KW-0675">Receptor</keyword>
<evidence type="ECO:0000256" key="1">
    <source>
        <dbReference type="ARBA" id="ARBA00004571"/>
    </source>
</evidence>
<protein>
    <submittedName>
        <fullName evidence="14">TonB-dependent receptor</fullName>
    </submittedName>
</protein>
<dbReference type="Gene3D" id="2.40.170.20">
    <property type="entry name" value="TonB-dependent receptor, beta-barrel domain"/>
    <property type="match status" value="1"/>
</dbReference>
<dbReference type="Gene3D" id="2.170.130.10">
    <property type="entry name" value="TonB-dependent receptor, plug domain"/>
    <property type="match status" value="1"/>
</dbReference>
<evidence type="ECO:0000259" key="12">
    <source>
        <dbReference type="Pfam" id="PF00593"/>
    </source>
</evidence>
<gene>
    <name evidence="14" type="ORF">EBB06_07230</name>
</gene>
<dbReference type="EMBL" id="REGR01000005">
    <property type="protein sequence ID" value="RXZ43955.1"/>
    <property type="molecule type" value="Genomic_DNA"/>
</dbReference>
<dbReference type="InterPro" id="IPR000531">
    <property type="entry name" value="Beta-barrel_TonB"/>
</dbReference>
<evidence type="ECO:0000256" key="3">
    <source>
        <dbReference type="ARBA" id="ARBA00022448"/>
    </source>
</evidence>
<evidence type="ECO:0000256" key="6">
    <source>
        <dbReference type="ARBA" id="ARBA00023077"/>
    </source>
</evidence>
<dbReference type="InterPro" id="IPR036942">
    <property type="entry name" value="Beta-barrel_TonB_sf"/>
</dbReference>
<keyword evidence="9 10" id="KW-0998">Cell outer membrane</keyword>
<evidence type="ECO:0000313" key="15">
    <source>
        <dbReference type="Proteomes" id="UP000290682"/>
    </source>
</evidence>
<dbReference type="Pfam" id="PF07715">
    <property type="entry name" value="Plug"/>
    <property type="match status" value="1"/>
</dbReference>
<evidence type="ECO:0000256" key="2">
    <source>
        <dbReference type="ARBA" id="ARBA00009810"/>
    </source>
</evidence>
<dbReference type="PANTHER" id="PTHR30069:SF27">
    <property type="entry name" value="BLL4766 PROTEIN"/>
    <property type="match status" value="1"/>
</dbReference>
<evidence type="ECO:0000256" key="9">
    <source>
        <dbReference type="ARBA" id="ARBA00023237"/>
    </source>
</evidence>
<feature type="domain" description="TonB-dependent receptor-like beta-barrel" evidence="12">
    <location>
        <begin position="285"/>
        <end position="665"/>
    </location>
</feature>
<evidence type="ECO:0000256" key="8">
    <source>
        <dbReference type="ARBA" id="ARBA00023170"/>
    </source>
</evidence>
<keyword evidence="7 10" id="KW-0472">Membrane</keyword>